<feature type="domain" description="Transposase IS66 central" evidence="1">
    <location>
        <begin position="2"/>
        <end position="42"/>
    </location>
</feature>
<dbReference type="PANTHER" id="PTHR33678:SF1">
    <property type="entry name" value="BLL1576 PROTEIN"/>
    <property type="match status" value="1"/>
</dbReference>
<feature type="non-terminal residue" evidence="3">
    <location>
        <position position="1"/>
    </location>
</feature>
<dbReference type="OrthoDB" id="9800877at2"/>
<dbReference type="Pfam" id="PF13817">
    <property type="entry name" value="DDE_Tnp_IS66_C"/>
    <property type="match status" value="1"/>
</dbReference>
<evidence type="ECO:0000313" key="3">
    <source>
        <dbReference type="EMBL" id="RAK19228.1"/>
    </source>
</evidence>
<dbReference type="InterPro" id="IPR052344">
    <property type="entry name" value="Transposase-related"/>
</dbReference>
<organism evidence="3 4">
    <name type="scientific">Salipiger aestuarii</name>
    <dbReference type="NCBI Taxonomy" id="568098"/>
    <lineage>
        <taxon>Bacteria</taxon>
        <taxon>Pseudomonadati</taxon>
        <taxon>Pseudomonadota</taxon>
        <taxon>Alphaproteobacteria</taxon>
        <taxon>Rhodobacterales</taxon>
        <taxon>Roseobacteraceae</taxon>
        <taxon>Salipiger</taxon>
    </lineage>
</organism>
<reference evidence="3 4" key="1">
    <citation type="submission" date="2018-06" db="EMBL/GenBank/DDBJ databases">
        <title>Genomic Encyclopedia of Archaeal and Bacterial Type Strains, Phase II (KMG-II): from individual species to whole genera.</title>
        <authorList>
            <person name="Goeker M."/>
        </authorList>
    </citation>
    <scope>NUCLEOTIDE SEQUENCE [LARGE SCALE GENOMIC DNA]</scope>
    <source>
        <strain evidence="3 4">DSM 22011</strain>
    </source>
</reference>
<dbReference type="InterPro" id="IPR004291">
    <property type="entry name" value="Transposase_IS66_central"/>
</dbReference>
<evidence type="ECO:0000313" key="4">
    <source>
        <dbReference type="Proteomes" id="UP000249165"/>
    </source>
</evidence>
<dbReference type="Proteomes" id="UP000249165">
    <property type="component" value="Unassembled WGS sequence"/>
</dbReference>
<comment type="caution">
    <text evidence="3">The sequence shown here is derived from an EMBL/GenBank/DDBJ whole genome shotgun (WGS) entry which is preliminary data.</text>
</comment>
<evidence type="ECO:0000259" key="2">
    <source>
        <dbReference type="Pfam" id="PF13817"/>
    </source>
</evidence>
<dbReference type="RefSeq" id="WP_146609892.1">
    <property type="nucleotide sequence ID" value="NZ_QLMG01000009.1"/>
</dbReference>
<gene>
    <name evidence="3" type="ORF">ATI53_10091</name>
</gene>
<accession>A0A327YDU8</accession>
<evidence type="ECO:0000259" key="1">
    <source>
        <dbReference type="Pfam" id="PF03050"/>
    </source>
</evidence>
<dbReference type="EMBL" id="QLMG01000009">
    <property type="protein sequence ID" value="RAK19228.1"/>
    <property type="molecule type" value="Genomic_DNA"/>
</dbReference>
<feature type="domain" description="Transposase IS66 C-terminal" evidence="2">
    <location>
        <begin position="49"/>
        <end position="86"/>
    </location>
</feature>
<dbReference type="InterPro" id="IPR039552">
    <property type="entry name" value="IS66_C"/>
</dbReference>
<dbReference type="AlphaFoldDB" id="A0A327YDU8"/>
<proteinExistence type="predicted"/>
<dbReference type="Pfam" id="PF03050">
    <property type="entry name" value="DDE_Tnp_IS66"/>
    <property type="match status" value="1"/>
</dbReference>
<keyword evidence="4" id="KW-1185">Reference proteome</keyword>
<sequence>SFTLFLEDGRVAIDNNPAERAIKPVVIGRKNWLFAGADAGGETLAEAMTIIESAKLSGLDPEGYLADILARIGDHKINRLDELLPWNWAPIAQEAKAVA</sequence>
<name>A0A327YDU8_9RHOB</name>
<protein>
    <submittedName>
        <fullName evidence="3">Transposase</fullName>
    </submittedName>
</protein>
<dbReference type="PANTHER" id="PTHR33678">
    <property type="entry name" value="BLL1576 PROTEIN"/>
    <property type="match status" value="1"/>
</dbReference>